<feature type="compositionally biased region" description="Polar residues" evidence="4">
    <location>
        <begin position="158"/>
        <end position="167"/>
    </location>
</feature>
<dbReference type="Pfam" id="PF13041">
    <property type="entry name" value="PPR_2"/>
    <property type="match status" value="1"/>
</dbReference>
<feature type="compositionally biased region" description="Basic and acidic residues" evidence="4">
    <location>
        <begin position="85"/>
        <end position="95"/>
    </location>
</feature>
<feature type="repeat" description="PPR" evidence="3">
    <location>
        <begin position="305"/>
        <end position="339"/>
    </location>
</feature>
<dbReference type="OMA" id="PRTHHFE"/>
<feature type="compositionally biased region" description="Polar residues" evidence="4">
    <location>
        <begin position="200"/>
        <end position="209"/>
    </location>
</feature>
<keyword evidence="5" id="KW-1185">Reference proteome</keyword>
<dbReference type="AlphaFoldDB" id="A0A1U8B3K1"/>
<proteinExistence type="inferred from homology"/>
<dbReference type="GeneID" id="104606901"/>
<dbReference type="RefSeq" id="XP_019054904.1">
    <property type="nucleotide sequence ID" value="XM_019199359.1"/>
</dbReference>
<name>A0A1U8B3K1_NELNU</name>
<evidence type="ECO:0000313" key="5">
    <source>
        <dbReference type="Proteomes" id="UP000189703"/>
    </source>
</evidence>
<feature type="compositionally biased region" description="Basic and acidic residues" evidence="4">
    <location>
        <begin position="111"/>
        <end position="141"/>
    </location>
</feature>
<feature type="region of interest" description="Disordered" evidence="4">
    <location>
        <begin position="193"/>
        <end position="220"/>
    </location>
</feature>
<dbReference type="PROSITE" id="PS51375">
    <property type="entry name" value="PPR"/>
    <property type="match status" value="4"/>
</dbReference>
<feature type="region of interest" description="Disordered" evidence="4">
    <location>
        <begin position="43"/>
        <end position="141"/>
    </location>
</feature>
<feature type="repeat" description="PPR" evidence="3">
    <location>
        <begin position="270"/>
        <end position="304"/>
    </location>
</feature>
<keyword evidence="2" id="KW-0677">Repeat</keyword>
<dbReference type="Pfam" id="PF01535">
    <property type="entry name" value="PPR"/>
    <property type="match status" value="2"/>
</dbReference>
<evidence type="ECO:0000313" key="7">
    <source>
        <dbReference type="RefSeq" id="XP_010270625.1"/>
    </source>
</evidence>
<evidence type="ECO:0000256" key="2">
    <source>
        <dbReference type="ARBA" id="ARBA00022737"/>
    </source>
</evidence>
<feature type="compositionally biased region" description="Basic and acidic residues" evidence="4">
    <location>
        <begin position="172"/>
        <end position="181"/>
    </location>
</feature>
<dbReference type="KEGG" id="nnu:104606901"/>
<feature type="repeat" description="PPR" evidence="3">
    <location>
        <begin position="340"/>
        <end position="374"/>
    </location>
</feature>
<evidence type="ECO:0000256" key="1">
    <source>
        <dbReference type="ARBA" id="ARBA00007626"/>
    </source>
</evidence>
<dbReference type="OrthoDB" id="185373at2759"/>
<dbReference type="Gene3D" id="1.25.40.10">
    <property type="entry name" value="Tetratricopeptide repeat domain"/>
    <property type="match status" value="1"/>
</dbReference>
<dbReference type="RefSeq" id="XP_010270624.1">
    <property type="nucleotide sequence ID" value="XM_010272322.2"/>
</dbReference>
<dbReference type="NCBIfam" id="TIGR00756">
    <property type="entry name" value="PPR"/>
    <property type="match status" value="3"/>
</dbReference>
<evidence type="ECO:0000256" key="3">
    <source>
        <dbReference type="PROSITE-ProRule" id="PRU00708"/>
    </source>
</evidence>
<feature type="region of interest" description="Disordered" evidence="4">
    <location>
        <begin position="154"/>
        <end position="181"/>
    </location>
</feature>
<feature type="repeat" description="PPR" evidence="3">
    <location>
        <begin position="235"/>
        <end position="269"/>
    </location>
</feature>
<gene>
    <name evidence="6 7 8" type="primary">LOC104606901</name>
</gene>
<sequence>MASKLRFSNLLKFLSHRSETVSTFPIVHHFSSIRDTPIRGEIRSNASQDPFFSKLESGYGQDGKDEERSNRTYQNPPNPIPNRPMRGEKRREPSEYHFNGKFKLGDDEDDEKMRKPDQIRQTHFGSSREGKREGRFNGDTFARKFDFGSDIVDERTSESQQSPSVQFPNRPMKGEKRGSPLDESFLEKLRLCEEKKKNTNETSPTQVTETDVKAEPDSTPQDADEIFRKMKETGLIPNAVAMLDGLCKDGLVQEAMKLFGLMREKGTFPEVVIYTAVVEGFCKAEKLDDAKRIFRKMQNNGISPNAFSYTVFIQGLYKGKRLEDAIDICVEMLEAGHSPNVTTFTGLVDAICRDKGVEEAKSTIERLREKGYFVDEKAIREYLDKKGPFSPLIWEAVFGKKNSKLSF</sequence>
<accession>A0A1U8B3K1</accession>
<dbReference type="PANTHER" id="PTHR47941">
    <property type="entry name" value="PENTATRICOPEPTIDE REPEAT-CONTAINING PROTEIN 3, MITOCHONDRIAL"/>
    <property type="match status" value="1"/>
</dbReference>
<dbReference type="InterPro" id="IPR011990">
    <property type="entry name" value="TPR-like_helical_dom_sf"/>
</dbReference>
<reference evidence="6 7" key="1">
    <citation type="submission" date="2025-04" db="UniProtKB">
        <authorList>
            <consortium name="RefSeq"/>
        </authorList>
    </citation>
    <scope>IDENTIFICATION</scope>
</reference>
<dbReference type="RefSeq" id="XP_010270625.1">
    <property type="nucleotide sequence ID" value="XM_010272323.2"/>
</dbReference>
<evidence type="ECO:0000313" key="8">
    <source>
        <dbReference type="RefSeq" id="XP_019054904.1"/>
    </source>
</evidence>
<evidence type="ECO:0000313" key="6">
    <source>
        <dbReference type="RefSeq" id="XP_010270624.1"/>
    </source>
</evidence>
<comment type="similarity">
    <text evidence="1">Belongs to the PPR family. P subfamily.</text>
</comment>
<dbReference type="InterPro" id="IPR002885">
    <property type="entry name" value="PPR_rpt"/>
</dbReference>
<dbReference type="eggNOG" id="KOG4197">
    <property type="taxonomic scope" value="Eukaryota"/>
</dbReference>
<organism evidence="5 7">
    <name type="scientific">Nelumbo nucifera</name>
    <name type="common">Sacred lotus</name>
    <dbReference type="NCBI Taxonomy" id="4432"/>
    <lineage>
        <taxon>Eukaryota</taxon>
        <taxon>Viridiplantae</taxon>
        <taxon>Streptophyta</taxon>
        <taxon>Embryophyta</taxon>
        <taxon>Tracheophyta</taxon>
        <taxon>Spermatophyta</taxon>
        <taxon>Magnoliopsida</taxon>
        <taxon>Proteales</taxon>
        <taxon>Nelumbonaceae</taxon>
        <taxon>Nelumbo</taxon>
    </lineage>
</organism>
<evidence type="ECO:0000256" key="4">
    <source>
        <dbReference type="SAM" id="MobiDB-lite"/>
    </source>
</evidence>
<protein>
    <submittedName>
        <fullName evidence="6 7">Pentatricopeptide repeat-containing protein At4g38150-like</fullName>
    </submittedName>
</protein>
<dbReference type="Proteomes" id="UP000189703">
    <property type="component" value="Unplaced"/>
</dbReference>